<evidence type="ECO:0000313" key="3">
    <source>
        <dbReference type="Proteomes" id="UP000680185"/>
    </source>
</evidence>
<keyword evidence="1" id="KW-0812">Transmembrane</keyword>
<keyword evidence="1" id="KW-1133">Transmembrane helix</keyword>
<keyword evidence="1" id="KW-0472">Membrane</keyword>
<dbReference type="Proteomes" id="UP000680185">
    <property type="component" value="Unassembled WGS sequence"/>
</dbReference>
<dbReference type="Gene3D" id="2.60.40.10">
    <property type="entry name" value="Immunoglobulins"/>
    <property type="match status" value="1"/>
</dbReference>
<gene>
    <name evidence="2" type="ORF">J4478_02385</name>
</gene>
<proteinExistence type="predicted"/>
<reference evidence="2" key="1">
    <citation type="submission" date="2021-03" db="EMBL/GenBank/DDBJ databases">
        <authorList>
            <person name="Jaffe A."/>
        </authorList>
    </citation>
    <scope>NUCLEOTIDE SEQUENCE</scope>
    <source>
        <strain evidence="2">RIFCSPLOWO2_01_FULL_43_13</strain>
    </source>
</reference>
<evidence type="ECO:0008006" key="4">
    <source>
        <dbReference type="Google" id="ProtNLM"/>
    </source>
</evidence>
<evidence type="ECO:0000256" key="1">
    <source>
        <dbReference type="SAM" id="Phobius"/>
    </source>
</evidence>
<accession>A0A8T4KVQ6</accession>
<organism evidence="2 3">
    <name type="scientific">Candidatus Iainarchaeum sp</name>
    <dbReference type="NCBI Taxonomy" id="3101447"/>
    <lineage>
        <taxon>Archaea</taxon>
        <taxon>Candidatus Iainarchaeota</taxon>
        <taxon>Candidatus Iainarchaeia</taxon>
        <taxon>Candidatus Iainarchaeales</taxon>
        <taxon>Candidatus Iainarchaeaceae</taxon>
        <taxon>Candidatus Iainarchaeum</taxon>
    </lineage>
</organism>
<dbReference type="EMBL" id="JAGVWB010000016">
    <property type="protein sequence ID" value="MBS3058227.1"/>
    <property type="molecule type" value="Genomic_DNA"/>
</dbReference>
<comment type="caution">
    <text evidence="2">The sequence shown here is derived from an EMBL/GenBank/DDBJ whole genome shotgun (WGS) entry which is preliminary data.</text>
</comment>
<protein>
    <recommendedName>
        <fullName evidence="4">Fibronectin type-III domain-containing protein</fullName>
    </recommendedName>
</protein>
<sequence>MKFKILSLAIGIILLALSIQAQADTIDSTAPAITIIKPLENSFSNDSRTQIQASLSDDNSGIDVSSIEFKIQGTGYALGDFATHSLQLASDSNTLTFTPKFDFNNMQALSVRIDLNDFAENKAVKEWSFTVDRNAAEKITSLDGDVQGNESIGISWIKPGFEGADISYYKVYRNTAPIPSETSRAAFFYAQTANTFLEDFTIEKGRTFYYYVTSVDNAGNESLLSNEKSIQVNGFVQTSADQNIISMEEGTSFGIEITLFNDTKSVQDIRVRARSDDSDLIVESAVEELRLNRNESTSFALSINAQGGVRTGSHDVEVRTYYSGLETVYTVKVQVGSSNFVSFEVLDSVVCNENYTVKLPVEVSNISGTSRTIRLTASNSTFLPSWEDSEPFIRSGESKTINLLLHNTPSSEITGEYTIQVSARSSSEFSVGELTFNIEDCEESGIISISLSTSVSTIDLRKGETRTISYTVSNNSSSDTYVDISVETDLSADYNSLLFVRGNRSITEKINVRAGIFQEPKTYDLKIKAAAENEVKSEKTVKVRLLATHYFEFSGLEQDFDIKQGEEKTVQIEFKNADYNESFTLELEAPAGITASLSQSSFTMQPRTVKRVDLIVKASESAGLGSKTLKVKAKTGNVSQKTLEVRLNVKEKTPPIETPETALLEIESYPLKVRLNPGESKELAFVIYNPSKTGTIASVSLEGLPEGVSFDEILESIPAKSRITVSGELKASASAEIGEFEIPIRVSAFGLSQTKHFTLIVGQQGFFAGLISGFLSLGESVWLGVIALVVIIALLMLLGKAAGTGKPKEAWVERKY</sequence>
<evidence type="ECO:0000313" key="2">
    <source>
        <dbReference type="EMBL" id="MBS3058227.1"/>
    </source>
</evidence>
<dbReference type="AlphaFoldDB" id="A0A8T4KVQ6"/>
<name>A0A8T4KVQ6_9ARCH</name>
<dbReference type="InterPro" id="IPR013783">
    <property type="entry name" value="Ig-like_fold"/>
</dbReference>
<reference evidence="2" key="2">
    <citation type="submission" date="2021-05" db="EMBL/GenBank/DDBJ databases">
        <title>Protein family content uncovers lineage relationships and bacterial pathway maintenance mechanisms in DPANN archaea.</title>
        <authorList>
            <person name="Castelle C.J."/>
            <person name="Meheust R."/>
            <person name="Jaffe A.L."/>
            <person name="Seitz K."/>
            <person name="Gong X."/>
            <person name="Baker B.J."/>
            <person name="Banfield J.F."/>
        </authorList>
    </citation>
    <scope>NUCLEOTIDE SEQUENCE</scope>
    <source>
        <strain evidence="2">RIFCSPLOWO2_01_FULL_43_13</strain>
    </source>
</reference>
<feature type="transmembrane region" description="Helical" evidence="1">
    <location>
        <begin position="780"/>
        <end position="798"/>
    </location>
</feature>